<dbReference type="AlphaFoldDB" id="A0A6A5ZDP8"/>
<dbReference type="OrthoDB" id="3778180at2759"/>
<name>A0A6A5ZDP8_9PLEO</name>
<evidence type="ECO:0000313" key="2">
    <source>
        <dbReference type="Proteomes" id="UP000799770"/>
    </source>
</evidence>
<dbReference type="Proteomes" id="UP000799770">
    <property type="component" value="Unassembled WGS sequence"/>
</dbReference>
<proteinExistence type="predicted"/>
<evidence type="ECO:0000313" key="1">
    <source>
        <dbReference type="EMBL" id="KAF2117620.1"/>
    </source>
</evidence>
<accession>A0A6A5ZDP8</accession>
<gene>
    <name evidence="1" type="ORF">BDV96DRAFT_643978</name>
</gene>
<dbReference type="EMBL" id="ML977318">
    <property type="protein sequence ID" value="KAF2117620.1"/>
    <property type="molecule type" value="Genomic_DNA"/>
</dbReference>
<reference evidence="1" key="1">
    <citation type="journal article" date="2020" name="Stud. Mycol.">
        <title>101 Dothideomycetes genomes: a test case for predicting lifestyles and emergence of pathogens.</title>
        <authorList>
            <person name="Haridas S."/>
            <person name="Albert R."/>
            <person name="Binder M."/>
            <person name="Bloem J."/>
            <person name="Labutti K."/>
            <person name="Salamov A."/>
            <person name="Andreopoulos B."/>
            <person name="Baker S."/>
            <person name="Barry K."/>
            <person name="Bills G."/>
            <person name="Bluhm B."/>
            <person name="Cannon C."/>
            <person name="Castanera R."/>
            <person name="Culley D."/>
            <person name="Daum C."/>
            <person name="Ezra D."/>
            <person name="Gonzalez J."/>
            <person name="Henrissat B."/>
            <person name="Kuo A."/>
            <person name="Liang C."/>
            <person name="Lipzen A."/>
            <person name="Lutzoni F."/>
            <person name="Magnuson J."/>
            <person name="Mondo S."/>
            <person name="Nolan M."/>
            <person name="Ohm R."/>
            <person name="Pangilinan J."/>
            <person name="Park H.-J."/>
            <person name="Ramirez L."/>
            <person name="Alfaro M."/>
            <person name="Sun H."/>
            <person name="Tritt A."/>
            <person name="Yoshinaga Y."/>
            <person name="Zwiers L.-H."/>
            <person name="Turgeon B."/>
            <person name="Goodwin S."/>
            <person name="Spatafora J."/>
            <person name="Crous P."/>
            <person name="Grigoriev I."/>
        </authorList>
    </citation>
    <scope>NUCLEOTIDE SEQUENCE</scope>
    <source>
        <strain evidence="1">CBS 627.86</strain>
    </source>
</reference>
<keyword evidence="2" id="KW-1185">Reference proteome</keyword>
<sequence length="430" mass="50184">MEEYAQYGEAPTSSPLAPPYTSMLPSEYRHNVLSTHQYLPRIWHPPIAPIPFKVYYLPDGRSIPQWSIVHIQKKNEGFYRHPVLVVDIDDRYVHFYSMTRQPPHAIAELGMCLRVGTSSQEEGLNILRLRVGSQRMHHETWINLEQRFRIEKHLLRHWSHDVTIAESEWVKLRWKVEFLEGQQNRFIYKPIARDLSQVRPGTIVLMPNPRGSATLGAPVVVLENQYPHFRFLRVKSMAENIIFQEPRSPQQARARQNCLAITPTLQYGHEGTPVMVLEPRSPNLREKSYIEINRKPNWSRLDKCQTWCWPPVKIQSHSIKVLRNYMARLPPPIAGPMPRTQGRNGWESRPQWNRMSIDYRYTTVAGPQNGNSHLGINPMYGDIYGYTHDGYNYNDYDVHMAVHSYSYEQAHHIDWISSRESSAEPVGIHP</sequence>
<organism evidence="1 2">
    <name type="scientific">Lophiotrema nucula</name>
    <dbReference type="NCBI Taxonomy" id="690887"/>
    <lineage>
        <taxon>Eukaryota</taxon>
        <taxon>Fungi</taxon>
        <taxon>Dikarya</taxon>
        <taxon>Ascomycota</taxon>
        <taxon>Pezizomycotina</taxon>
        <taxon>Dothideomycetes</taxon>
        <taxon>Pleosporomycetidae</taxon>
        <taxon>Pleosporales</taxon>
        <taxon>Lophiotremataceae</taxon>
        <taxon>Lophiotrema</taxon>
    </lineage>
</organism>
<protein>
    <submittedName>
        <fullName evidence="1">Uncharacterized protein</fullName>
    </submittedName>
</protein>